<dbReference type="Gene3D" id="3.40.640.10">
    <property type="entry name" value="Type I PLP-dependent aspartate aminotransferase-like (Major domain)"/>
    <property type="match status" value="1"/>
</dbReference>
<comment type="caution">
    <text evidence="7">The sequence shown here is derived from an EMBL/GenBank/DDBJ whole genome shotgun (WGS) entry which is preliminary data.</text>
</comment>
<keyword evidence="5" id="KW-0663">Pyridoxal phosphate</keyword>
<dbReference type="GO" id="GO:0008483">
    <property type="term" value="F:transaminase activity"/>
    <property type="evidence" value="ECO:0007669"/>
    <property type="project" value="UniProtKB-KW"/>
</dbReference>
<proteinExistence type="inferred from homology"/>
<accession>A0A2A5CG25</accession>
<dbReference type="InterPro" id="IPR004839">
    <property type="entry name" value="Aminotransferase_I/II_large"/>
</dbReference>
<organism evidence="7 8">
    <name type="scientific">SAR86 cluster bacterium</name>
    <dbReference type="NCBI Taxonomy" id="2030880"/>
    <lineage>
        <taxon>Bacteria</taxon>
        <taxon>Pseudomonadati</taxon>
        <taxon>Pseudomonadota</taxon>
        <taxon>Gammaproteobacteria</taxon>
        <taxon>SAR86 cluster</taxon>
    </lineage>
</organism>
<dbReference type="InterPro" id="IPR015421">
    <property type="entry name" value="PyrdxlP-dep_Trfase_major"/>
</dbReference>
<dbReference type="GO" id="GO:0030170">
    <property type="term" value="F:pyridoxal phosphate binding"/>
    <property type="evidence" value="ECO:0007669"/>
    <property type="project" value="InterPro"/>
</dbReference>
<dbReference type="AlphaFoldDB" id="A0A2A5CG25"/>
<dbReference type="InterPro" id="IPR015424">
    <property type="entry name" value="PyrdxlP-dep_Trfase"/>
</dbReference>
<dbReference type="Proteomes" id="UP000228987">
    <property type="component" value="Unassembled WGS sequence"/>
</dbReference>
<dbReference type="SUPFAM" id="SSF53383">
    <property type="entry name" value="PLP-dependent transferases"/>
    <property type="match status" value="1"/>
</dbReference>
<sequence>MTLATRMSRLGTESAFKILAKAKALEAAGHDIINLGIGAPDFRTPENIITAGKKALDDGFHFYTPAKGIPELREAVVNDIQKYRGVTVDKENVMIVPGGKPTMFFAISMFGEAGAEIMYPNPGFPIYESMIEFSGAKAVPIELLESNGFGFDPDRVLAQINEKTRLIILNTPANPTGGVLERDAIDRFVAGLEKHPNVFLLADEIYARLLYDGLEHVSFLEYESIRDRTILLDGWSKTYSMTGWRLGYGVWPAALIDHAERLQINSNSCPSAPVQVAGIEALTGPQDAVDMMLRTFDERRKLIVKLLNEVPGFSCIEPKGAFYAFPNITGTGIKSKELEELLLDEIGVATVSGTSFGHLGEGYIRFSYASSTENIETALKRIKDFMANRISG</sequence>
<comment type="similarity">
    <text evidence="2">Belongs to the class-I pyridoxal-phosphate-dependent aminotransferase family.</text>
</comment>
<protein>
    <submittedName>
        <fullName evidence="7">Aspartate aminotransferase</fullName>
    </submittedName>
</protein>
<evidence type="ECO:0000256" key="4">
    <source>
        <dbReference type="ARBA" id="ARBA00022679"/>
    </source>
</evidence>
<dbReference type="InterPro" id="IPR050596">
    <property type="entry name" value="AspAT/PAT-like"/>
</dbReference>
<dbReference type="PANTHER" id="PTHR46383:SF1">
    <property type="entry name" value="ASPARTATE AMINOTRANSFERASE"/>
    <property type="match status" value="1"/>
</dbReference>
<evidence type="ECO:0000256" key="1">
    <source>
        <dbReference type="ARBA" id="ARBA00001933"/>
    </source>
</evidence>
<keyword evidence="4 7" id="KW-0808">Transferase</keyword>
<evidence type="ECO:0000259" key="6">
    <source>
        <dbReference type="Pfam" id="PF00155"/>
    </source>
</evidence>
<dbReference type="CDD" id="cd00609">
    <property type="entry name" value="AAT_like"/>
    <property type="match status" value="1"/>
</dbReference>
<reference evidence="8" key="1">
    <citation type="submission" date="2017-08" db="EMBL/GenBank/DDBJ databases">
        <title>A dynamic microbial community with high functional redundancy inhabits the cold, oxic subseafloor aquifer.</title>
        <authorList>
            <person name="Tully B.J."/>
            <person name="Wheat C.G."/>
            <person name="Glazer B.T."/>
            <person name="Huber J.A."/>
        </authorList>
    </citation>
    <scope>NUCLEOTIDE SEQUENCE [LARGE SCALE GENOMIC DNA]</scope>
</reference>
<gene>
    <name evidence="7" type="ORF">COA71_04150</name>
</gene>
<evidence type="ECO:0000256" key="2">
    <source>
        <dbReference type="ARBA" id="ARBA00007441"/>
    </source>
</evidence>
<feature type="domain" description="Aminotransferase class I/classII large" evidence="6">
    <location>
        <begin position="31"/>
        <end position="382"/>
    </location>
</feature>
<dbReference type="GO" id="GO:0006520">
    <property type="term" value="P:amino acid metabolic process"/>
    <property type="evidence" value="ECO:0007669"/>
    <property type="project" value="InterPro"/>
</dbReference>
<dbReference type="Pfam" id="PF00155">
    <property type="entry name" value="Aminotran_1_2"/>
    <property type="match status" value="1"/>
</dbReference>
<dbReference type="EMBL" id="NVWI01000002">
    <property type="protein sequence ID" value="PCJ42703.1"/>
    <property type="molecule type" value="Genomic_DNA"/>
</dbReference>
<evidence type="ECO:0000313" key="7">
    <source>
        <dbReference type="EMBL" id="PCJ42703.1"/>
    </source>
</evidence>
<evidence type="ECO:0000313" key="8">
    <source>
        <dbReference type="Proteomes" id="UP000228987"/>
    </source>
</evidence>
<name>A0A2A5CG25_9GAMM</name>
<evidence type="ECO:0000256" key="5">
    <source>
        <dbReference type="ARBA" id="ARBA00022898"/>
    </source>
</evidence>
<dbReference type="PANTHER" id="PTHR46383">
    <property type="entry name" value="ASPARTATE AMINOTRANSFERASE"/>
    <property type="match status" value="1"/>
</dbReference>
<dbReference type="InterPro" id="IPR015422">
    <property type="entry name" value="PyrdxlP-dep_Trfase_small"/>
</dbReference>
<comment type="cofactor">
    <cofactor evidence="1">
        <name>pyridoxal 5'-phosphate</name>
        <dbReference type="ChEBI" id="CHEBI:597326"/>
    </cofactor>
</comment>
<dbReference type="Gene3D" id="3.90.1150.10">
    <property type="entry name" value="Aspartate Aminotransferase, domain 1"/>
    <property type="match status" value="1"/>
</dbReference>
<keyword evidence="3 7" id="KW-0032">Aminotransferase</keyword>
<evidence type="ECO:0000256" key="3">
    <source>
        <dbReference type="ARBA" id="ARBA00022576"/>
    </source>
</evidence>